<name>A0AAD6S6J3_9AGAR</name>
<evidence type="ECO:0000313" key="1">
    <source>
        <dbReference type="EMBL" id="KAJ7020067.1"/>
    </source>
</evidence>
<dbReference type="SUPFAM" id="SSF52047">
    <property type="entry name" value="RNI-like"/>
    <property type="match status" value="1"/>
</dbReference>
<sequence length="440" mass="49681">MQPCPRSYVPAEVLCDIFLLTLPHTRLVGGKSMPIAPWRLALVCRHWRECALVYAALWSSINIDGTVLDTLSSSYATLILEHYPLAALETQIVRSGDTALKVSLRWPVYTADASHLDTLLELVVRESDRWITARIDGDNVENKWFRSLAPIRGRINRLEKLEFLTTGHNECDLFAVAPRLREMVLTDHSYRIVSLHVVVPWSQLTHLRASWKIETLMEVIRATPNLVSCGLKLWMFYDPLHTPVRITILSKLRTLYVGDDQLFNFLEAPDLRHLFVGGLGLVNSASAFLRRSGCHLTSLTVQNPQAAVFIPLLDTLPTLRTLHVSFQPWNSTVDWQRFIAAMTVIESHPVRCPNLMSLRFGWDARGDYTTVLAMVESRWHGTGSFTLWSVRIVDFGGNLDAGTVPARFQELREDGLDVVVMNGYSGDVLLCTEDPDIIPP</sequence>
<protein>
    <recommendedName>
        <fullName evidence="3">F-box domain-containing protein</fullName>
    </recommendedName>
</protein>
<keyword evidence="2" id="KW-1185">Reference proteome</keyword>
<proteinExistence type="predicted"/>
<dbReference type="Gene3D" id="3.80.10.10">
    <property type="entry name" value="Ribonuclease Inhibitor"/>
    <property type="match status" value="1"/>
</dbReference>
<reference evidence="1" key="1">
    <citation type="submission" date="2023-03" db="EMBL/GenBank/DDBJ databases">
        <title>Massive genome expansion in bonnet fungi (Mycena s.s.) driven by repeated elements and novel gene families across ecological guilds.</title>
        <authorList>
            <consortium name="Lawrence Berkeley National Laboratory"/>
            <person name="Harder C.B."/>
            <person name="Miyauchi S."/>
            <person name="Viragh M."/>
            <person name="Kuo A."/>
            <person name="Thoen E."/>
            <person name="Andreopoulos B."/>
            <person name="Lu D."/>
            <person name="Skrede I."/>
            <person name="Drula E."/>
            <person name="Henrissat B."/>
            <person name="Morin E."/>
            <person name="Kohler A."/>
            <person name="Barry K."/>
            <person name="LaButti K."/>
            <person name="Morin E."/>
            <person name="Salamov A."/>
            <person name="Lipzen A."/>
            <person name="Mereny Z."/>
            <person name="Hegedus B."/>
            <person name="Baldrian P."/>
            <person name="Stursova M."/>
            <person name="Weitz H."/>
            <person name="Taylor A."/>
            <person name="Grigoriev I.V."/>
            <person name="Nagy L.G."/>
            <person name="Martin F."/>
            <person name="Kauserud H."/>
        </authorList>
    </citation>
    <scope>NUCLEOTIDE SEQUENCE</scope>
    <source>
        <strain evidence="1">CBHHK200</strain>
    </source>
</reference>
<dbReference type="Proteomes" id="UP001218188">
    <property type="component" value="Unassembled WGS sequence"/>
</dbReference>
<dbReference type="AlphaFoldDB" id="A0AAD6S6J3"/>
<evidence type="ECO:0000313" key="2">
    <source>
        <dbReference type="Proteomes" id="UP001218188"/>
    </source>
</evidence>
<dbReference type="InterPro" id="IPR032675">
    <property type="entry name" value="LRR_dom_sf"/>
</dbReference>
<dbReference type="EMBL" id="JARJCM010000275">
    <property type="protein sequence ID" value="KAJ7020067.1"/>
    <property type="molecule type" value="Genomic_DNA"/>
</dbReference>
<gene>
    <name evidence="1" type="ORF">C8F04DRAFT_1145592</name>
</gene>
<evidence type="ECO:0008006" key="3">
    <source>
        <dbReference type="Google" id="ProtNLM"/>
    </source>
</evidence>
<organism evidence="1 2">
    <name type="scientific">Mycena alexandri</name>
    <dbReference type="NCBI Taxonomy" id="1745969"/>
    <lineage>
        <taxon>Eukaryota</taxon>
        <taxon>Fungi</taxon>
        <taxon>Dikarya</taxon>
        <taxon>Basidiomycota</taxon>
        <taxon>Agaricomycotina</taxon>
        <taxon>Agaricomycetes</taxon>
        <taxon>Agaricomycetidae</taxon>
        <taxon>Agaricales</taxon>
        <taxon>Marasmiineae</taxon>
        <taxon>Mycenaceae</taxon>
        <taxon>Mycena</taxon>
    </lineage>
</organism>
<accession>A0AAD6S6J3</accession>
<comment type="caution">
    <text evidence="1">The sequence shown here is derived from an EMBL/GenBank/DDBJ whole genome shotgun (WGS) entry which is preliminary data.</text>
</comment>